<name>A0AAV7R0Z2_PLEWA</name>
<evidence type="ECO:0000313" key="2">
    <source>
        <dbReference type="Proteomes" id="UP001066276"/>
    </source>
</evidence>
<keyword evidence="2" id="KW-1185">Reference proteome</keyword>
<proteinExistence type="predicted"/>
<dbReference type="Proteomes" id="UP001066276">
    <property type="component" value="Chromosome 6"/>
</dbReference>
<accession>A0AAV7R0Z2</accession>
<protein>
    <submittedName>
        <fullName evidence="1">Uncharacterized protein</fullName>
    </submittedName>
</protein>
<organism evidence="1 2">
    <name type="scientific">Pleurodeles waltl</name>
    <name type="common">Iberian ribbed newt</name>
    <dbReference type="NCBI Taxonomy" id="8319"/>
    <lineage>
        <taxon>Eukaryota</taxon>
        <taxon>Metazoa</taxon>
        <taxon>Chordata</taxon>
        <taxon>Craniata</taxon>
        <taxon>Vertebrata</taxon>
        <taxon>Euteleostomi</taxon>
        <taxon>Amphibia</taxon>
        <taxon>Batrachia</taxon>
        <taxon>Caudata</taxon>
        <taxon>Salamandroidea</taxon>
        <taxon>Salamandridae</taxon>
        <taxon>Pleurodelinae</taxon>
        <taxon>Pleurodeles</taxon>
    </lineage>
</organism>
<evidence type="ECO:0000313" key="1">
    <source>
        <dbReference type="EMBL" id="KAJ1146442.1"/>
    </source>
</evidence>
<feature type="non-terminal residue" evidence="1">
    <location>
        <position position="71"/>
    </location>
</feature>
<dbReference type="AlphaFoldDB" id="A0AAV7R0Z2"/>
<dbReference type="EMBL" id="JANPWB010000010">
    <property type="protein sequence ID" value="KAJ1146442.1"/>
    <property type="molecule type" value="Genomic_DNA"/>
</dbReference>
<gene>
    <name evidence="1" type="ORF">NDU88_012718</name>
</gene>
<feature type="non-terminal residue" evidence="1">
    <location>
        <position position="1"/>
    </location>
</feature>
<sequence>KQTRYREKDKLQNIQELKLNFKVQSFQHRKEEKAFIPPTPSSQDRKDQLLCSDRSCSLLKESWKCAQQDKQ</sequence>
<comment type="caution">
    <text evidence="1">The sequence shown here is derived from an EMBL/GenBank/DDBJ whole genome shotgun (WGS) entry which is preliminary data.</text>
</comment>
<reference evidence="1" key="1">
    <citation type="journal article" date="2022" name="bioRxiv">
        <title>Sequencing and chromosome-scale assembly of the giantPleurodeles waltlgenome.</title>
        <authorList>
            <person name="Brown T."/>
            <person name="Elewa A."/>
            <person name="Iarovenko S."/>
            <person name="Subramanian E."/>
            <person name="Araus A.J."/>
            <person name="Petzold A."/>
            <person name="Susuki M."/>
            <person name="Suzuki K.-i.T."/>
            <person name="Hayashi T."/>
            <person name="Toyoda A."/>
            <person name="Oliveira C."/>
            <person name="Osipova E."/>
            <person name="Leigh N.D."/>
            <person name="Simon A."/>
            <person name="Yun M.H."/>
        </authorList>
    </citation>
    <scope>NUCLEOTIDE SEQUENCE</scope>
    <source>
        <strain evidence="1">20211129_DDA</strain>
        <tissue evidence="1">Liver</tissue>
    </source>
</reference>